<dbReference type="InterPro" id="IPR043128">
    <property type="entry name" value="Rev_trsase/Diguanyl_cyclase"/>
</dbReference>
<reference evidence="3 4" key="1">
    <citation type="journal article" date="2013" name="Genome Announc.">
        <title>Genome Sequence of Lactobacillus saerimneri 30a (Formerly Lactobacillus sp. Strain 30a), a Reference Lactic Acid Bacterium Strain Producing Biogenic Amines.</title>
        <authorList>
            <person name="Romano A."/>
            <person name="Trip H."/>
            <person name="Campbell-Sills H."/>
            <person name="Bouchez O."/>
            <person name="Sherman D."/>
            <person name="Lolkema J.S."/>
            <person name="Lucas P.M."/>
        </authorList>
    </citation>
    <scope>NUCLEOTIDE SEQUENCE [LARGE SCALE GENOMIC DNA]</scope>
    <source>
        <strain evidence="3 4">30a</strain>
    </source>
</reference>
<dbReference type="InterPro" id="IPR050469">
    <property type="entry name" value="Diguanylate_Cyclase"/>
</dbReference>
<feature type="transmembrane region" description="Helical" evidence="1">
    <location>
        <begin position="81"/>
        <end position="100"/>
    </location>
</feature>
<dbReference type="GO" id="GO:0043709">
    <property type="term" value="P:cell adhesion involved in single-species biofilm formation"/>
    <property type="evidence" value="ECO:0007669"/>
    <property type="project" value="TreeGrafter"/>
</dbReference>
<keyword evidence="4" id="KW-1185">Reference proteome</keyword>
<dbReference type="InterPro" id="IPR029787">
    <property type="entry name" value="Nucleotide_cyclase"/>
</dbReference>
<evidence type="ECO:0000259" key="2">
    <source>
        <dbReference type="PROSITE" id="PS50887"/>
    </source>
</evidence>
<dbReference type="GO" id="GO:1902201">
    <property type="term" value="P:negative regulation of bacterial-type flagellum-dependent cell motility"/>
    <property type="evidence" value="ECO:0007669"/>
    <property type="project" value="TreeGrafter"/>
</dbReference>
<feature type="transmembrane region" description="Helical" evidence="1">
    <location>
        <begin position="38"/>
        <end position="60"/>
    </location>
</feature>
<dbReference type="RefSeq" id="WP_009552639.1">
    <property type="nucleotide sequence ID" value="NZ_ANAG01000008.1"/>
</dbReference>
<dbReference type="STRING" id="1227363.D271_02814"/>
<comment type="caution">
    <text evidence="3">The sequence shown here is derived from an EMBL/GenBank/DDBJ whole genome shotgun (WGS) entry which is preliminary data.</text>
</comment>
<gene>
    <name evidence="3" type="ORF">D271_02814</name>
</gene>
<keyword evidence="1" id="KW-0472">Membrane</keyword>
<feature type="transmembrane region" description="Helical" evidence="1">
    <location>
        <begin position="106"/>
        <end position="128"/>
    </location>
</feature>
<proteinExistence type="predicted"/>
<keyword evidence="1" id="KW-0812">Transmembrane</keyword>
<evidence type="ECO:0000256" key="1">
    <source>
        <dbReference type="SAM" id="Phobius"/>
    </source>
</evidence>
<protein>
    <submittedName>
        <fullName evidence="3">Regulator component</fullName>
    </submittedName>
</protein>
<feature type="transmembrane region" description="Helical" evidence="1">
    <location>
        <begin position="7"/>
        <end position="26"/>
    </location>
</feature>
<organism evidence="3 4">
    <name type="scientific">Ligilactobacillus saerimneri 30a</name>
    <dbReference type="NCBI Taxonomy" id="1227363"/>
    <lineage>
        <taxon>Bacteria</taxon>
        <taxon>Bacillati</taxon>
        <taxon>Bacillota</taxon>
        <taxon>Bacilli</taxon>
        <taxon>Lactobacillales</taxon>
        <taxon>Lactobacillaceae</taxon>
        <taxon>Ligilactobacillus</taxon>
    </lineage>
</organism>
<dbReference type="Proteomes" id="UP000011912">
    <property type="component" value="Unassembled WGS sequence"/>
</dbReference>
<accession>M5J750</accession>
<dbReference type="PANTHER" id="PTHR45138">
    <property type="entry name" value="REGULATORY COMPONENTS OF SENSORY TRANSDUCTION SYSTEM"/>
    <property type="match status" value="1"/>
</dbReference>
<dbReference type="PROSITE" id="PS50887">
    <property type="entry name" value="GGDEF"/>
    <property type="match status" value="1"/>
</dbReference>
<dbReference type="EMBL" id="ANAG01000008">
    <property type="protein sequence ID" value="EKW99322.1"/>
    <property type="molecule type" value="Genomic_DNA"/>
</dbReference>
<dbReference type="SMART" id="SM00267">
    <property type="entry name" value="GGDEF"/>
    <property type="match status" value="1"/>
</dbReference>
<keyword evidence="1" id="KW-1133">Transmembrane helix</keyword>
<feature type="domain" description="GGDEF" evidence="2">
    <location>
        <begin position="235"/>
        <end position="375"/>
    </location>
</feature>
<dbReference type="GO" id="GO:0052621">
    <property type="term" value="F:diguanylate cyclase activity"/>
    <property type="evidence" value="ECO:0007669"/>
    <property type="project" value="TreeGrafter"/>
</dbReference>
<dbReference type="NCBIfam" id="TIGR00254">
    <property type="entry name" value="GGDEF"/>
    <property type="match status" value="1"/>
</dbReference>
<feature type="transmembrane region" description="Helical" evidence="1">
    <location>
        <begin position="140"/>
        <end position="158"/>
    </location>
</feature>
<dbReference type="Pfam" id="PF00990">
    <property type="entry name" value="GGDEF"/>
    <property type="match status" value="1"/>
</dbReference>
<dbReference type="Gene3D" id="3.30.70.270">
    <property type="match status" value="1"/>
</dbReference>
<dbReference type="GO" id="GO:0005886">
    <property type="term" value="C:plasma membrane"/>
    <property type="evidence" value="ECO:0007669"/>
    <property type="project" value="TreeGrafter"/>
</dbReference>
<dbReference type="CDD" id="cd01949">
    <property type="entry name" value="GGDEF"/>
    <property type="match status" value="1"/>
</dbReference>
<dbReference type="PANTHER" id="PTHR45138:SF9">
    <property type="entry name" value="DIGUANYLATE CYCLASE DGCM-RELATED"/>
    <property type="match status" value="1"/>
</dbReference>
<evidence type="ECO:0000313" key="3">
    <source>
        <dbReference type="EMBL" id="EKW99322.1"/>
    </source>
</evidence>
<dbReference type="InterPro" id="IPR000160">
    <property type="entry name" value="GGDEF_dom"/>
</dbReference>
<name>M5J750_9LACO</name>
<dbReference type="PATRIC" id="fig|1227363.6.peg.548"/>
<dbReference type="SUPFAM" id="SSF55073">
    <property type="entry name" value="Nucleotide cyclase"/>
    <property type="match status" value="1"/>
</dbReference>
<dbReference type="AlphaFoldDB" id="M5J750"/>
<feature type="transmembrane region" description="Helical" evidence="1">
    <location>
        <begin position="173"/>
        <end position="192"/>
    </location>
</feature>
<sequence>MLGYLTVVGIIPLVVATFVFGNYTLYERTLPHYQWWQRYVIIAIIFFVQEYTIITLSYNATGAVYFHYVIPLLAYNLHMTYYGDFMAILTPVVINTYLVLQGQTEFIPSLWIGLVVYFVISKIGMIIFQKSILHRMVSGMLLINIMLPFAYGVLSQWGDSIYFMSYIFNPSDFISLCCGTMVLLLAYYNFFLREELENINEYNLVYRQSRYDELTGLGNYRSMLDYAEKEFSASTTGVICVVDMDHFKRVNDQWGHESGNRALKIFADYLLTSWHQVFEGEARVFRYGGEEFCILIKDIDDSEFDKVIQKIRYYQYQFMQLPIYIQRDHMVSLTFSVGVARWHKGDDLKSAFERADEALYVAKNSGRSQVWVYSDIVGKIKNDNLERKAE</sequence>
<evidence type="ECO:0000313" key="4">
    <source>
        <dbReference type="Proteomes" id="UP000011912"/>
    </source>
</evidence>